<feature type="transmembrane region" description="Helical" evidence="7">
    <location>
        <begin position="305"/>
        <end position="325"/>
    </location>
</feature>
<feature type="transmembrane region" description="Helical" evidence="7">
    <location>
        <begin position="134"/>
        <end position="157"/>
    </location>
</feature>
<dbReference type="Gene3D" id="1.20.1530.20">
    <property type="match status" value="1"/>
</dbReference>
<keyword evidence="4 7" id="KW-1133">Transmembrane helix</keyword>
<name>A0ABT1P6K6_9ACTN</name>
<feature type="transmembrane region" description="Helical" evidence="7">
    <location>
        <begin position="67"/>
        <end position="90"/>
    </location>
</feature>
<accession>A0ABT1P6K6</accession>
<feature type="transmembrane region" description="Helical" evidence="7">
    <location>
        <begin position="202"/>
        <end position="219"/>
    </location>
</feature>
<evidence type="ECO:0000259" key="8">
    <source>
        <dbReference type="Pfam" id="PF00999"/>
    </source>
</evidence>
<evidence type="ECO:0000256" key="7">
    <source>
        <dbReference type="SAM" id="Phobius"/>
    </source>
</evidence>
<feature type="transmembrane region" description="Helical" evidence="7">
    <location>
        <begin position="102"/>
        <end position="128"/>
    </location>
</feature>
<dbReference type="Proteomes" id="UP001206206">
    <property type="component" value="Unassembled WGS sequence"/>
</dbReference>
<dbReference type="PANTHER" id="PTHR32468:SF0">
    <property type="entry name" value="K(+)_H(+) ANTIPORTER 1"/>
    <property type="match status" value="1"/>
</dbReference>
<protein>
    <submittedName>
        <fullName evidence="9">Cation:proton antiporter</fullName>
    </submittedName>
</protein>
<dbReference type="InterPro" id="IPR038770">
    <property type="entry name" value="Na+/solute_symporter_sf"/>
</dbReference>
<keyword evidence="2" id="KW-0813">Transport</keyword>
<comment type="caution">
    <text evidence="9">The sequence shown here is derived from an EMBL/GenBank/DDBJ whole genome shotgun (WGS) entry which is preliminary data.</text>
</comment>
<feature type="transmembrane region" description="Helical" evidence="7">
    <location>
        <begin position="6"/>
        <end position="24"/>
    </location>
</feature>
<organism evidence="9 10">
    <name type="scientific">Streptantibioticus rubrisoli</name>
    <dbReference type="NCBI Taxonomy" id="1387313"/>
    <lineage>
        <taxon>Bacteria</taxon>
        <taxon>Bacillati</taxon>
        <taxon>Actinomycetota</taxon>
        <taxon>Actinomycetes</taxon>
        <taxon>Kitasatosporales</taxon>
        <taxon>Streptomycetaceae</taxon>
        <taxon>Streptantibioticus</taxon>
    </lineage>
</organism>
<comment type="subcellular location">
    <subcellularLocation>
        <location evidence="1">Membrane</location>
        <topology evidence="1">Multi-pass membrane protein</topology>
    </subcellularLocation>
</comment>
<evidence type="ECO:0000256" key="3">
    <source>
        <dbReference type="ARBA" id="ARBA00022692"/>
    </source>
</evidence>
<evidence type="ECO:0000256" key="2">
    <source>
        <dbReference type="ARBA" id="ARBA00022448"/>
    </source>
</evidence>
<proteinExistence type="predicted"/>
<feature type="transmembrane region" description="Helical" evidence="7">
    <location>
        <begin position="226"/>
        <end position="244"/>
    </location>
</feature>
<feature type="domain" description="Cation/H+ exchanger transmembrane" evidence="8">
    <location>
        <begin position="18"/>
        <end position="389"/>
    </location>
</feature>
<reference evidence="9 10" key="1">
    <citation type="submission" date="2022-06" db="EMBL/GenBank/DDBJ databases">
        <title>Draft genome sequence of type strain Streptomyces rubrisoli DSM 42083.</title>
        <authorList>
            <person name="Duangmal K."/>
            <person name="Klaysubun C."/>
        </authorList>
    </citation>
    <scope>NUCLEOTIDE SEQUENCE [LARGE SCALE GENOMIC DNA]</scope>
    <source>
        <strain evidence="9 10">DSM 42083</strain>
    </source>
</reference>
<dbReference type="EMBL" id="JANFNH010000001">
    <property type="protein sequence ID" value="MCQ4041018.1"/>
    <property type="molecule type" value="Genomic_DNA"/>
</dbReference>
<keyword evidence="10" id="KW-1185">Reference proteome</keyword>
<dbReference type="InterPro" id="IPR006153">
    <property type="entry name" value="Cation/H_exchanger_TM"/>
</dbReference>
<evidence type="ECO:0000256" key="4">
    <source>
        <dbReference type="ARBA" id="ARBA00022989"/>
    </source>
</evidence>
<evidence type="ECO:0000313" key="10">
    <source>
        <dbReference type="Proteomes" id="UP001206206"/>
    </source>
</evidence>
<gene>
    <name evidence="9" type="ORF">NON19_03000</name>
</gene>
<feature type="transmembrane region" description="Helical" evidence="7">
    <location>
        <begin position="337"/>
        <end position="358"/>
    </location>
</feature>
<feature type="transmembrane region" description="Helical" evidence="7">
    <location>
        <begin position="364"/>
        <end position="386"/>
    </location>
</feature>
<evidence type="ECO:0000256" key="5">
    <source>
        <dbReference type="ARBA" id="ARBA00023065"/>
    </source>
</evidence>
<dbReference type="InterPro" id="IPR050794">
    <property type="entry name" value="CPA2_transporter"/>
</dbReference>
<dbReference type="RefSeq" id="WP_255924952.1">
    <property type="nucleotide sequence ID" value="NZ_JANFNH010000001.1"/>
</dbReference>
<keyword evidence="5" id="KW-0406">Ion transport</keyword>
<sequence length="414" mass="43245">MNTVDPKVWTLLALGVIMLVVWAVGRFVSRFGQPPVIGEIIAGILLGPSLLGLLAPSASRYLFPAPVVTALGVLAQVGLVLFMFMIGLELDFGRLRGHGTRLASVAAASIAVPLALAVGLAVVLYPGYGGGVNEVVFCLFIGAAMAITAFPVLARLLQESGLADTRVGTLSLVSAAVNDVVAWCLLTFVIALSRATGAADGLRTLVLAVVYVGVMLGVVRPLLARLDHVPVWLALVIALLAAWFADRAGIHVIFGGFMAGAVMPRRPKWQRAVHERLDMVVTQLLLPVFFVLTGLSTHVEGLRTAGVWGVVVLVIAVATAGKLGGTALTARAVGERWADAFTLGVLMNTRGLTELVVLSVGLQLGIISSAVFTVMVLMALVTTLMAPPLLRLVERRSAGPGVAEHSEPLEAVAG</sequence>
<evidence type="ECO:0000313" key="9">
    <source>
        <dbReference type="EMBL" id="MCQ4041018.1"/>
    </source>
</evidence>
<evidence type="ECO:0000256" key="6">
    <source>
        <dbReference type="ARBA" id="ARBA00023136"/>
    </source>
</evidence>
<feature type="transmembrane region" description="Helical" evidence="7">
    <location>
        <begin position="36"/>
        <end position="55"/>
    </location>
</feature>
<dbReference type="PANTHER" id="PTHR32468">
    <property type="entry name" value="CATION/H + ANTIPORTER"/>
    <property type="match status" value="1"/>
</dbReference>
<keyword evidence="3 7" id="KW-0812">Transmembrane</keyword>
<dbReference type="Pfam" id="PF00999">
    <property type="entry name" value="Na_H_Exchanger"/>
    <property type="match status" value="1"/>
</dbReference>
<feature type="transmembrane region" description="Helical" evidence="7">
    <location>
        <begin position="279"/>
        <end position="299"/>
    </location>
</feature>
<keyword evidence="6 7" id="KW-0472">Membrane</keyword>
<evidence type="ECO:0000256" key="1">
    <source>
        <dbReference type="ARBA" id="ARBA00004141"/>
    </source>
</evidence>
<feature type="transmembrane region" description="Helical" evidence="7">
    <location>
        <begin position="169"/>
        <end position="190"/>
    </location>
</feature>